<dbReference type="AlphaFoldDB" id="A0A6N9Q1U7"/>
<organism evidence="1 2">
    <name type="scientific">Chengkuizengella marina</name>
    <dbReference type="NCBI Taxonomy" id="2507566"/>
    <lineage>
        <taxon>Bacteria</taxon>
        <taxon>Bacillati</taxon>
        <taxon>Bacillota</taxon>
        <taxon>Bacilli</taxon>
        <taxon>Bacillales</taxon>
        <taxon>Paenibacillaceae</taxon>
        <taxon>Chengkuizengella</taxon>
    </lineage>
</organism>
<reference evidence="1 2" key="1">
    <citation type="submission" date="2019-01" db="EMBL/GenBank/DDBJ databases">
        <title>Chengkuizengella sp. nov., isolated from deep-sea sediment of East Pacific Ocean.</title>
        <authorList>
            <person name="Yang J."/>
            <person name="Lai Q."/>
            <person name="Shao Z."/>
        </authorList>
    </citation>
    <scope>NUCLEOTIDE SEQUENCE [LARGE SCALE GENOMIC DNA]</scope>
    <source>
        <strain evidence="1 2">YPA3-1-1</strain>
    </source>
</reference>
<gene>
    <name evidence="1" type="ORF">ERL59_04175</name>
</gene>
<accession>A0A6N9Q1U7</accession>
<comment type="caution">
    <text evidence="1">The sequence shown here is derived from an EMBL/GenBank/DDBJ whole genome shotgun (WGS) entry which is preliminary data.</text>
</comment>
<evidence type="ECO:0000313" key="1">
    <source>
        <dbReference type="EMBL" id="NBI28154.1"/>
    </source>
</evidence>
<sequence>MKDKLKCGCPNPTTELKLEADFADPLWCAKCDQNLDLEDLPISPQLMKEIEDWSIRYGEWIDLDTDTLVDRGIELEDKHNKESLKIYEKLKNELGVKYELIYSPSTTAKLYKYK</sequence>
<proteinExistence type="predicted"/>
<evidence type="ECO:0000313" key="2">
    <source>
        <dbReference type="Proteomes" id="UP000448943"/>
    </source>
</evidence>
<keyword evidence="2" id="KW-1185">Reference proteome</keyword>
<dbReference type="Proteomes" id="UP000448943">
    <property type="component" value="Unassembled WGS sequence"/>
</dbReference>
<dbReference type="EMBL" id="SIJB01000009">
    <property type="protein sequence ID" value="NBI28154.1"/>
    <property type="molecule type" value="Genomic_DNA"/>
</dbReference>
<dbReference type="OrthoDB" id="2084083at2"/>
<dbReference type="RefSeq" id="WP_160644847.1">
    <property type="nucleotide sequence ID" value="NZ_SIJB01000009.1"/>
</dbReference>
<name>A0A6N9Q1U7_9BACL</name>
<protein>
    <submittedName>
        <fullName evidence="1">Uncharacterized protein</fullName>
    </submittedName>
</protein>